<evidence type="ECO:0000313" key="7">
    <source>
        <dbReference type="Proteomes" id="UP000000374"/>
    </source>
</evidence>
<dbReference type="SUPFAM" id="SSF53850">
    <property type="entry name" value="Periplasmic binding protein-like II"/>
    <property type="match status" value="1"/>
</dbReference>
<name>A1WJD1_VEREI</name>
<dbReference type="GeneID" id="76460573"/>
<reference evidence="7" key="1">
    <citation type="submission" date="2006-12" db="EMBL/GenBank/DDBJ databases">
        <title>Complete sequence of chromosome 1 of Verminephrobacter eiseniae EF01-2.</title>
        <authorList>
            <person name="Copeland A."/>
            <person name="Lucas S."/>
            <person name="Lapidus A."/>
            <person name="Barry K."/>
            <person name="Detter J.C."/>
            <person name="Glavina del Rio T."/>
            <person name="Dalin E."/>
            <person name="Tice H."/>
            <person name="Pitluck S."/>
            <person name="Chertkov O."/>
            <person name="Brettin T."/>
            <person name="Bruce D."/>
            <person name="Han C."/>
            <person name="Tapia R."/>
            <person name="Gilna P."/>
            <person name="Schmutz J."/>
            <person name="Larimer F."/>
            <person name="Land M."/>
            <person name="Hauser L."/>
            <person name="Kyrpides N."/>
            <person name="Kim E."/>
            <person name="Stahl D."/>
            <person name="Richardson P."/>
        </authorList>
    </citation>
    <scope>NUCLEOTIDE SEQUENCE [LARGE SCALE GENOMIC DNA]</scope>
    <source>
        <strain evidence="7">EF01-2</strain>
    </source>
</reference>
<dbReference type="HOGENOM" id="CLU_039613_37_0_4"/>
<keyword evidence="4" id="KW-0804">Transcription</keyword>
<sequence length="304" mass="33427">MHDPAKRILPRSRLPPLNALRAFDATARHLTVAKAADELNVTPSAVSHQLRALENALGVQLFRRNKTRLKLTSHGETLLPSVRSAFQMIANAAAKLGDPAMVGNLVVSAPVGLSSRVLTRHIGEFLSACPDVQFRLIASNEDKEVYSPAVDLCLRYGTGIWPDRQVRLLTHVELFPVCNPAMINGQPGLRSVDELRNHQLLCEDNGTEWTRWLLDAGMPVAGFRMAEMGNAHIAMEAAVHGQGAALGDSLLVGDDLAEGRLVRLFERSVPAKHAYYMVCRHEMSANPLVAAFTEWLLTWVRSYG</sequence>
<dbReference type="EMBL" id="CP000542">
    <property type="protein sequence ID" value="ABM57738.1"/>
    <property type="molecule type" value="Genomic_DNA"/>
</dbReference>
<dbReference type="RefSeq" id="WP_011809744.1">
    <property type="nucleotide sequence ID" value="NC_008786.1"/>
</dbReference>
<dbReference type="Gene3D" id="3.40.190.10">
    <property type="entry name" value="Periplasmic binding protein-like II"/>
    <property type="match status" value="2"/>
</dbReference>
<gene>
    <name evidence="6" type="ordered locus">Veis_1986</name>
</gene>
<dbReference type="InterPro" id="IPR000847">
    <property type="entry name" value="LysR_HTH_N"/>
</dbReference>
<dbReference type="STRING" id="391735.Veis_1986"/>
<evidence type="ECO:0000259" key="5">
    <source>
        <dbReference type="PROSITE" id="PS50931"/>
    </source>
</evidence>
<evidence type="ECO:0000256" key="1">
    <source>
        <dbReference type="ARBA" id="ARBA00009437"/>
    </source>
</evidence>
<dbReference type="SUPFAM" id="SSF46785">
    <property type="entry name" value="Winged helix' DNA-binding domain"/>
    <property type="match status" value="1"/>
</dbReference>
<dbReference type="CDD" id="cd08432">
    <property type="entry name" value="PBP2_GcdR_TrpI_HvrB_AmpR_like"/>
    <property type="match status" value="1"/>
</dbReference>
<feature type="domain" description="HTH lysR-type" evidence="5">
    <location>
        <begin position="15"/>
        <end position="72"/>
    </location>
</feature>
<dbReference type="OrthoDB" id="5526340at2"/>
<protein>
    <submittedName>
        <fullName evidence="6">Transcriptional regulator, LysR family</fullName>
    </submittedName>
</protein>
<dbReference type="Gene3D" id="1.10.10.10">
    <property type="entry name" value="Winged helix-like DNA-binding domain superfamily/Winged helix DNA-binding domain"/>
    <property type="match status" value="1"/>
</dbReference>
<dbReference type="InterPro" id="IPR005119">
    <property type="entry name" value="LysR_subst-bd"/>
</dbReference>
<dbReference type="InterPro" id="IPR058163">
    <property type="entry name" value="LysR-type_TF_proteobact-type"/>
</dbReference>
<evidence type="ECO:0000256" key="2">
    <source>
        <dbReference type="ARBA" id="ARBA00023015"/>
    </source>
</evidence>
<dbReference type="GO" id="GO:0006351">
    <property type="term" value="P:DNA-templated transcription"/>
    <property type="evidence" value="ECO:0007669"/>
    <property type="project" value="TreeGrafter"/>
</dbReference>
<evidence type="ECO:0000256" key="3">
    <source>
        <dbReference type="ARBA" id="ARBA00023125"/>
    </source>
</evidence>
<dbReference type="Proteomes" id="UP000000374">
    <property type="component" value="Chromosome"/>
</dbReference>
<dbReference type="PROSITE" id="PS50931">
    <property type="entry name" value="HTH_LYSR"/>
    <property type="match status" value="1"/>
</dbReference>
<dbReference type="Pfam" id="PF03466">
    <property type="entry name" value="LysR_substrate"/>
    <property type="match status" value="1"/>
</dbReference>
<evidence type="ECO:0000313" key="6">
    <source>
        <dbReference type="EMBL" id="ABM57738.1"/>
    </source>
</evidence>
<proteinExistence type="inferred from homology"/>
<accession>A1WJD1</accession>
<dbReference type="PRINTS" id="PR00039">
    <property type="entry name" value="HTHLYSR"/>
</dbReference>
<dbReference type="PANTHER" id="PTHR30537:SF26">
    <property type="entry name" value="GLYCINE CLEAVAGE SYSTEM TRANSCRIPTIONAL ACTIVATOR"/>
    <property type="match status" value="1"/>
</dbReference>
<dbReference type="PANTHER" id="PTHR30537">
    <property type="entry name" value="HTH-TYPE TRANSCRIPTIONAL REGULATOR"/>
    <property type="match status" value="1"/>
</dbReference>
<dbReference type="InterPro" id="IPR036390">
    <property type="entry name" value="WH_DNA-bd_sf"/>
</dbReference>
<comment type="similarity">
    <text evidence="1">Belongs to the LysR transcriptional regulatory family.</text>
</comment>
<dbReference type="GO" id="GO:0003700">
    <property type="term" value="F:DNA-binding transcription factor activity"/>
    <property type="evidence" value="ECO:0007669"/>
    <property type="project" value="InterPro"/>
</dbReference>
<keyword evidence="7" id="KW-1185">Reference proteome</keyword>
<keyword evidence="3" id="KW-0238">DNA-binding</keyword>
<dbReference type="KEGG" id="vei:Veis_1986"/>
<evidence type="ECO:0000256" key="4">
    <source>
        <dbReference type="ARBA" id="ARBA00023163"/>
    </source>
</evidence>
<dbReference type="eggNOG" id="COG0583">
    <property type="taxonomic scope" value="Bacteria"/>
</dbReference>
<dbReference type="GO" id="GO:0043565">
    <property type="term" value="F:sequence-specific DNA binding"/>
    <property type="evidence" value="ECO:0007669"/>
    <property type="project" value="TreeGrafter"/>
</dbReference>
<dbReference type="AlphaFoldDB" id="A1WJD1"/>
<dbReference type="FunFam" id="1.10.10.10:FF:000038">
    <property type="entry name" value="Glycine cleavage system transcriptional activator"/>
    <property type="match status" value="1"/>
</dbReference>
<dbReference type="InterPro" id="IPR036388">
    <property type="entry name" value="WH-like_DNA-bd_sf"/>
</dbReference>
<dbReference type="Pfam" id="PF00126">
    <property type="entry name" value="HTH_1"/>
    <property type="match status" value="1"/>
</dbReference>
<organism evidence="6 7">
    <name type="scientific">Verminephrobacter eiseniae (strain EF01-2)</name>
    <dbReference type="NCBI Taxonomy" id="391735"/>
    <lineage>
        <taxon>Bacteria</taxon>
        <taxon>Pseudomonadati</taxon>
        <taxon>Pseudomonadota</taxon>
        <taxon>Betaproteobacteria</taxon>
        <taxon>Burkholderiales</taxon>
        <taxon>Comamonadaceae</taxon>
        <taxon>Verminephrobacter</taxon>
    </lineage>
</organism>
<keyword evidence="2" id="KW-0805">Transcription regulation</keyword>